<dbReference type="SMART" id="SM00034">
    <property type="entry name" value="CLECT"/>
    <property type="match status" value="1"/>
</dbReference>
<organism evidence="4 5">
    <name type="scientific">Xyrichtys novacula</name>
    <name type="common">Pearly razorfish</name>
    <name type="synonym">Hemipteronotus novacula</name>
    <dbReference type="NCBI Taxonomy" id="13765"/>
    <lineage>
        <taxon>Eukaryota</taxon>
        <taxon>Metazoa</taxon>
        <taxon>Chordata</taxon>
        <taxon>Craniata</taxon>
        <taxon>Vertebrata</taxon>
        <taxon>Euteleostomi</taxon>
        <taxon>Actinopterygii</taxon>
        <taxon>Neopterygii</taxon>
        <taxon>Teleostei</taxon>
        <taxon>Neoteleostei</taxon>
        <taxon>Acanthomorphata</taxon>
        <taxon>Eupercaria</taxon>
        <taxon>Labriformes</taxon>
        <taxon>Labridae</taxon>
        <taxon>Xyrichtys</taxon>
    </lineage>
</organism>
<dbReference type="AlphaFoldDB" id="A0AAV1FQM5"/>
<keyword evidence="5" id="KW-1185">Reference proteome</keyword>
<dbReference type="PROSITE" id="PS50041">
    <property type="entry name" value="C_TYPE_LECTIN_2"/>
    <property type="match status" value="1"/>
</dbReference>
<evidence type="ECO:0000313" key="5">
    <source>
        <dbReference type="Proteomes" id="UP001178508"/>
    </source>
</evidence>
<gene>
    <name evidence="4" type="ORF">XNOV1_A025353</name>
</gene>
<dbReference type="Gene3D" id="3.10.100.10">
    <property type="entry name" value="Mannose-Binding Protein A, subunit A"/>
    <property type="match status" value="1"/>
</dbReference>
<feature type="domain" description="C-type lectin" evidence="3">
    <location>
        <begin position="158"/>
        <end position="281"/>
    </location>
</feature>
<dbReference type="InterPro" id="IPR016186">
    <property type="entry name" value="C-type_lectin-like/link_sf"/>
</dbReference>
<evidence type="ECO:0000259" key="3">
    <source>
        <dbReference type="PROSITE" id="PS50041"/>
    </source>
</evidence>
<keyword evidence="2" id="KW-0472">Membrane</keyword>
<proteinExistence type="predicted"/>
<evidence type="ECO:0000256" key="1">
    <source>
        <dbReference type="ARBA" id="ARBA00004401"/>
    </source>
</evidence>
<sequence>MEEQLYYATVAFKAKNGVSSFDSSNEVETIYEEVKTDVLTAPAMPEKEKKAPLCTPLHLLAACLGIICIILVSLIITLHFQFHTAMTEQLRENSNLTAQTVQLMSERDDMQRQTRELTREMDGLNWTLGVIMKYKSFPVDTFCPQKVCKPCRDDWVLFQSSCYLFTKLVHSSDWKRWAESREECQKLNADLVVIESEEEQKFINGHTEKYNDDNHGYWIGLSKNAGTKTWRWFDGRNLTAEYWRKEQSSSSYECAVTSPHGVPPANWKKASCYMMNRHICETRALTKQEEEPSDFT</sequence>
<dbReference type="Proteomes" id="UP001178508">
    <property type="component" value="Chromosome 8"/>
</dbReference>
<keyword evidence="2" id="KW-0812">Transmembrane</keyword>
<accession>A0AAV1FQM5</accession>
<protein>
    <submittedName>
        <fullName evidence="4">CD209 antigen-like protein D isoform X2</fullName>
    </submittedName>
</protein>
<dbReference type="PANTHER" id="PTHR45710">
    <property type="entry name" value="C-TYPE LECTIN DOMAIN-CONTAINING PROTEIN 180"/>
    <property type="match status" value="1"/>
</dbReference>
<dbReference type="EMBL" id="OY660871">
    <property type="protein sequence ID" value="CAJ1062859.1"/>
    <property type="molecule type" value="Genomic_DNA"/>
</dbReference>
<evidence type="ECO:0000256" key="2">
    <source>
        <dbReference type="SAM" id="Phobius"/>
    </source>
</evidence>
<comment type="subcellular location">
    <subcellularLocation>
        <location evidence="1">Cell membrane</location>
        <topology evidence="1">Single-pass type II membrane protein</topology>
    </subcellularLocation>
</comment>
<dbReference type="Pfam" id="PF00059">
    <property type="entry name" value="Lectin_C"/>
    <property type="match status" value="1"/>
</dbReference>
<evidence type="ECO:0000313" key="4">
    <source>
        <dbReference type="EMBL" id="CAJ1062859.1"/>
    </source>
</evidence>
<name>A0AAV1FQM5_XYRNO</name>
<dbReference type="InterPro" id="IPR016187">
    <property type="entry name" value="CTDL_fold"/>
</dbReference>
<feature type="transmembrane region" description="Helical" evidence="2">
    <location>
        <begin position="57"/>
        <end position="80"/>
    </location>
</feature>
<keyword evidence="2" id="KW-1133">Transmembrane helix</keyword>
<dbReference type="InterPro" id="IPR050828">
    <property type="entry name" value="C-type_lectin/matrix_domain"/>
</dbReference>
<dbReference type="PANTHER" id="PTHR45710:SF26">
    <property type="entry name" value="RH26557P"/>
    <property type="match status" value="1"/>
</dbReference>
<dbReference type="SUPFAM" id="SSF56436">
    <property type="entry name" value="C-type lectin-like"/>
    <property type="match status" value="1"/>
</dbReference>
<reference evidence="4" key="1">
    <citation type="submission" date="2023-08" db="EMBL/GenBank/DDBJ databases">
        <authorList>
            <person name="Alioto T."/>
            <person name="Alioto T."/>
            <person name="Gomez Garrido J."/>
        </authorList>
    </citation>
    <scope>NUCLEOTIDE SEQUENCE</scope>
</reference>
<dbReference type="GO" id="GO:0005886">
    <property type="term" value="C:plasma membrane"/>
    <property type="evidence" value="ECO:0007669"/>
    <property type="project" value="UniProtKB-SubCell"/>
</dbReference>
<dbReference type="InterPro" id="IPR001304">
    <property type="entry name" value="C-type_lectin-like"/>
</dbReference>